<evidence type="ECO:0000256" key="1">
    <source>
        <dbReference type="ARBA" id="ARBA00005532"/>
    </source>
</evidence>
<dbReference type="InterPro" id="IPR001816">
    <property type="entry name" value="Transl_elong_EFTs/EF1B"/>
</dbReference>
<evidence type="ECO:0000313" key="8">
    <source>
        <dbReference type="Proteomes" id="UP001499909"/>
    </source>
</evidence>
<name>A0ABP7MGG2_9BACT</name>
<dbReference type="Gene3D" id="1.10.286.20">
    <property type="match status" value="1"/>
</dbReference>
<evidence type="ECO:0000256" key="2">
    <source>
        <dbReference type="ARBA" id="ARBA00016956"/>
    </source>
</evidence>
<gene>
    <name evidence="5 7" type="primary">tsf</name>
    <name evidence="7" type="ORF">GCM10022406_05540</name>
</gene>
<dbReference type="SUPFAM" id="SSF46934">
    <property type="entry name" value="UBA-like"/>
    <property type="match status" value="1"/>
</dbReference>
<keyword evidence="3 5" id="KW-0251">Elongation factor</keyword>
<proteinExistence type="inferred from homology"/>
<dbReference type="RefSeq" id="WP_345109753.1">
    <property type="nucleotide sequence ID" value="NZ_BAABDH010000012.1"/>
</dbReference>
<protein>
    <recommendedName>
        <fullName evidence="2 5">Elongation factor Ts</fullName>
        <shortName evidence="5">EF-Ts</shortName>
    </recommendedName>
</protein>
<dbReference type="Proteomes" id="UP001499909">
    <property type="component" value="Unassembled WGS sequence"/>
</dbReference>
<evidence type="ECO:0000313" key="7">
    <source>
        <dbReference type="EMBL" id="GAA3922333.1"/>
    </source>
</evidence>
<evidence type="ECO:0000256" key="5">
    <source>
        <dbReference type="HAMAP-Rule" id="MF_00050"/>
    </source>
</evidence>
<evidence type="ECO:0000256" key="4">
    <source>
        <dbReference type="ARBA" id="ARBA00022917"/>
    </source>
</evidence>
<evidence type="ECO:0000259" key="6">
    <source>
        <dbReference type="Pfam" id="PF00889"/>
    </source>
</evidence>
<dbReference type="GO" id="GO:0003746">
    <property type="term" value="F:translation elongation factor activity"/>
    <property type="evidence" value="ECO:0007669"/>
    <property type="project" value="UniProtKB-KW"/>
</dbReference>
<dbReference type="Gene3D" id="1.10.8.10">
    <property type="entry name" value="DNA helicase RuvA subunit, C-terminal domain"/>
    <property type="match status" value="1"/>
</dbReference>
<dbReference type="EMBL" id="BAABDH010000012">
    <property type="protein sequence ID" value="GAA3922333.1"/>
    <property type="molecule type" value="Genomic_DNA"/>
</dbReference>
<comment type="caution">
    <text evidence="7">The sequence shown here is derived from an EMBL/GenBank/DDBJ whole genome shotgun (WGS) entry which is preliminary data.</text>
</comment>
<keyword evidence="4 5" id="KW-0648">Protein biosynthesis</keyword>
<dbReference type="InterPro" id="IPR009060">
    <property type="entry name" value="UBA-like_sf"/>
</dbReference>
<dbReference type="PANTHER" id="PTHR11741">
    <property type="entry name" value="ELONGATION FACTOR TS"/>
    <property type="match status" value="1"/>
</dbReference>
<dbReference type="Gene3D" id="3.30.479.20">
    <property type="entry name" value="Elongation factor Ts, dimerisation domain"/>
    <property type="match status" value="2"/>
</dbReference>
<sequence>MAAITAADVNKLRTMTGAGMMDCKKALTEAEGDFEVARDLLRKQGQKIADKRAENETSEGFVAVNVSEDGTNGKLIALACETESVAKVANFRELVQRILDAAVRTNATTKEEVLAAKEDDGLTVQEHITDLMGKIGEKLDVTYATLTAEKVASYIHSDNKKGVLVGLKNVGGADTAVVGRDVAMQIVAMKPVAVDKDGVDSAVAEREIEIGKEQARAEGKPEAMLEKIAQGKLNKFYKENTLLNQEFVKDNSLTIAQLLDKTSKGMTVTDFKRVAIGA</sequence>
<keyword evidence="8" id="KW-1185">Reference proteome</keyword>
<dbReference type="CDD" id="cd14275">
    <property type="entry name" value="UBA_EF-Ts"/>
    <property type="match status" value="1"/>
</dbReference>
<dbReference type="PANTHER" id="PTHR11741:SF0">
    <property type="entry name" value="ELONGATION FACTOR TS, MITOCHONDRIAL"/>
    <property type="match status" value="1"/>
</dbReference>
<comment type="similarity">
    <text evidence="1 5">Belongs to the EF-Ts family.</text>
</comment>
<dbReference type="PROSITE" id="PS01126">
    <property type="entry name" value="EF_TS_1"/>
    <property type="match status" value="1"/>
</dbReference>
<evidence type="ECO:0000256" key="3">
    <source>
        <dbReference type="ARBA" id="ARBA00022768"/>
    </source>
</evidence>
<reference evidence="8" key="1">
    <citation type="journal article" date="2019" name="Int. J. Syst. Evol. Microbiol.">
        <title>The Global Catalogue of Microorganisms (GCM) 10K type strain sequencing project: providing services to taxonomists for standard genome sequencing and annotation.</title>
        <authorList>
            <consortium name="The Broad Institute Genomics Platform"/>
            <consortium name="The Broad Institute Genome Sequencing Center for Infectious Disease"/>
            <person name="Wu L."/>
            <person name="Ma J."/>
        </authorList>
    </citation>
    <scope>NUCLEOTIDE SEQUENCE [LARGE SCALE GENOMIC DNA]</scope>
    <source>
        <strain evidence="8">JCM 17214</strain>
    </source>
</reference>
<keyword evidence="5" id="KW-0963">Cytoplasm</keyword>
<comment type="caution">
    <text evidence="5">Lacks conserved residue(s) required for the propagation of feature annotation.</text>
</comment>
<dbReference type="InterPro" id="IPR036402">
    <property type="entry name" value="EF-Ts_dimer_sf"/>
</dbReference>
<accession>A0ABP7MGG2</accession>
<dbReference type="NCBIfam" id="TIGR00116">
    <property type="entry name" value="tsf"/>
    <property type="match status" value="1"/>
</dbReference>
<organism evidence="7 8">
    <name type="scientific">Hymenobacter algoricola</name>
    <dbReference type="NCBI Taxonomy" id="486267"/>
    <lineage>
        <taxon>Bacteria</taxon>
        <taxon>Pseudomonadati</taxon>
        <taxon>Bacteroidota</taxon>
        <taxon>Cytophagia</taxon>
        <taxon>Cytophagales</taxon>
        <taxon>Hymenobacteraceae</taxon>
        <taxon>Hymenobacter</taxon>
    </lineage>
</organism>
<comment type="subcellular location">
    <subcellularLocation>
        <location evidence="5">Cytoplasm</location>
    </subcellularLocation>
</comment>
<dbReference type="InterPro" id="IPR014039">
    <property type="entry name" value="Transl_elong_EFTs/EF1B_dimer"/>
</dbReference>
<dbReference type="SUPFAM" id="SSF54713">
    <property type="entry name" value="Elongation factor Ts (EF-Ts), dimerisation domain"/>
    <property type="match status" value="2"/>
</dbReference>
<feature type="domain" description="Translation elongation factor EFTs/EF1B dimerisation" evidence="6">
    <location>
        <begin position="74"/>
        <end position="277"/>
    </location>
</feature>
<dbReference type="InterPro" id="IPR018101">
    <property type="entry name" value="Transl_elong_Ts_CS"/>
</dbReference>
<dbReference type="Pfam" id="PF00889">
    <property type="entry name" value="EF_TS"/>
    <property type="match status" value="1"/>
</dbReference>
<comment type="function">
    <text evidence="5">Associates with the EF-Tu.GDP complex and induces the exchange of GDP to GTP. It remains bound to the aminoacyl-tRNA.EF-Tu.GTP complex up to the GTP hydrolysis stage on the ribosome.</text>
</comment>
<dbReference type="HAMAP" id="MF_00050">
    <property type="entry name" value="EF_Ts"/>
    <property type="match status" value="1"/>
</dbReference>